<evidence type="ECO:0000256" key="5">
    <source>
        <dbReference type="ARBA" id="ARBA00023004"/>
    </source>
</evidence>
<dbReference type="GO" id="GO:0020037">
    <property type="term" value="F:heme binding"/>
    <property type="evidence" value="ECO:0007669"/>
    <property type="project" value="InterPro"/>
</dbReference>
<dbReference type="PRINTS" id="PR00465">
    <property type="entry name" value="EP450IV"/>
</dbReference>
<protein>
    <submittedName>
        <fullName evidence="10">Cytochrome P450</fullName>
    </submittedName>
</protein>
<name>A0A8H6W2T2_9AGAR</name>
<dbReference type="GO" id="GO:0005506">
    <property type="term" value="F:iron ion binding"/>
    <property type="evidence" value="ECO:0007669"/>
    <property type="project" value="InterPro"/>
</dbReference>
<dbReference type="CDD" id="cd11041">
    <property type="entry name" value="CYP503A1-like"/>
    <property type="match status" value="1"/>
</dbReference>
<dbReference type="PANTHER" id="PTHR46206:SF1">
    <property type="entry name" value="P450, PUTATIVE (EUROFUNG)-RELATED"/>
    <property type="match status" value="1"/>
</dbReference>
<feature type="region of interest" description="Disordered" evidence="9">
    <location>
        <begin position="425"/>
        <end position="445"/>
    </location>
</feature>
<keyword evidence="6 8" id="KW-0503">Monooxygenase</keyword>
<dbReference type="InterPro" id="IPR036396">
    <property type="entry name" value="Cyt_P450_sf"/>
</dbReference>
<keyword evidence="5 7" id="KW-0408">Iron</keyword>
<reference evidence="10" key="1">
    <citation type="submission" date="2020-05" db="EMBL/GenBank/DDBJ databases">
        <title>Mycena genomes resolve the evolution of fungal bioluminescence.</title>
        <authorList>
            <person name="Tsai I.J."/>
        </authorList>
    </citation>
    <scope>NUCLEOTIDE SEQUENCE</scope>
    <source>
        <strain evidence="10">171206Taipei</strain>
    </source>
</reference>
<dbReference type="Pfam" id="PF00067">
    <property type="entry name" value="p450"/>
    <property type="match status" value="1"/>
</dbReference>
<keyword evidence="3 7" id="KW-0479">Metal-binding</keyword>
<dbReference type="PROSITE" id="PS00086">
    <property type="entry name" value="CYTOCHROME_P450"/>
    <property type="match status" value="1"/>
</dbReference>
<dbReference type="Proteomes" id="UP000636479">
    <property type="component" value="Unassembled WGS sequence"/>
</dbReference>
<evidence type="ECO:0000313" key="10">
    <source>
        <dbReference type="EMBL" id="KAF7303509.1"/>
    </source>
</evidence>
<feature type="binding site" description="axial binding residue" evidence="7">
    <location>
        <position position="471"/>
    </location>
    <ligand>
        <name>heme</name>
        <dbReference type="ChEBI" id="CHEBI:30413"/>
    </ligand>
    <ligandPart>
        <name>Fe</name>
        <dbReference type="ChEBI" id="CHEBI:18248"/>
    </ligandPart>
</feature>
<comment type="caution">
    <text evidence="10">The sequence shown here is derived from an EMBL/GenBank/DDBJ whole genome shotgun (WGS) entry which is preliminary data.</text>
</comment>
<dbReference type="GeneID" id="59345076"/>
<gene>
    <name evidence="10" type="ORF">MIND_00580000</name>
</gene>
<dbReference type="InterPro" id="IPR017972">
    <property type="entry name" value="Cyt_P450_CS"/>
</dbReference>
<dbReference type="InterPro" id="IPR002403">
    <property type="entry name" value="Cyt_P450_E_grp-IV"/>
</dbReference>
<dbReference type="RefSeq" id="XP_037220481.1">
    <property type="nucleotide sequence ID" value="XM_037362560.1"/>
</dbReference>
<comment type="similarity">
    <text evidence="2 8">Belongs to the cytochrome P450 family.</text>
</comment>
<evidence type="ECO:0000256" key="7">
    <source>
        <dbReference type="PIRSR" id="PIRSR602403-1"/>
    </source>
</evidence>
<keyword evidence="7 8" id="KW-0349">Heme</keyword>
<dbReference type="AlphaFoldDB" id="A0A8H6W2T2"/>
<evidence type="ECO:0000256" key="4">
    <source>
        <dbReference type="ARBA" id="ARBA00023002"/>
    </source>
</evidence>
<dbReference type="SUPFAM" id="SSF48264">
    <property type="entry name" value="Cytochrome P450"/>
    <property type="match status" value="1"/>
</dbReference>
<proteinExistence type="inferred from homology"/>
<dbReference type="EMBL" id="JACAZF010000005">
    <property type="protein sequence ID" value="KAF7303509.1"/>
    <property type="molecule type" value="Genomic_DNA"/>
</dbReference>
<evidence type="ECO:0000256" key="2">
    <source>
        <dbReference type="ARBA" id="ARBA00010617"/>
    </source>
</evidence>
<sequence length="530" mass="59148">MDSVDLQTPLLVALVLSGAFLLSRSRLREWEKDKRTPAVASASSDPLSYYVAVYRFLRGARSMVANAYAKDPTGVFRFARPFRWEYVANGAHRVLEAAGVPEEILSFQAAAGESLQIEWTMGKPIQDDPWHVSAVRTSLTRNLSRCFPEVRDEIVHAFQDVLALRTTGEWETVTVLPTMMKVVSRTSNRLFVGLPLCRNPEYINLSIDYTVSVFSRGSIIALFPDFMKRFVSPILSSKNSSLRYALKFLGPILEERIDAEKRYGKDRPDRPNDLISWLLDYAPEHELTPPALTLRILAINMAAIHTSSTTLASALFDLAAHPEHIDAMREEAEQVIEAEGWSKAALNNMHKIDSFLRESQRLSGTGAVAMSRKVVAPDGFTFSDGTTIPHGAFLSFAGLSSHTDPAHYENSSEFDGFRFSRMREEGPVNGNGKRRGVIDNDDDDTSPKVFNRQMVATTPEHIVFGHGRHACPGRFFAATELKAMLAHILIEYDIEALVPGEAGRPKDLEFGVLRMPSSTGAMRIRKRMID</sequence>
<dbReference type="InterPro" id="IPR001128">
    <property type="entry name" value="Cyt_P450"/>
</dbReference>
<evidence type="ECO:0000313" key="11">
    <source>
        <dbReference type="Proteomes" id="UP000636479"/>
    </source>
</evidence>
<dbReference type="Gene3D" id="1.10.630.10">
    <property type="entry name" value="Cytochrome P450"/>
    <property type="match status" value="1"/>
</dbReference>
<accession>A0A8H6W2T2</accession>
<evidence type="ECO:0000256" key="8">
    <source>
        <dbReference type="RuleBase" id="RU000461"/>
    </source>
</evidence>
<dbReference type="GO" id="GO:0004497">
    <property type="term" value="F:monooxygenase activity"/>
    <property type="evidence" value="ECO:0007669"/>
    <property type="project" value="UniProtKB-KW"/>
</dbReference>
<keyword evidence="4 8" id="KW-0560">Oxidoreductase</keyword>
<dbReference type="OrthoDB" id="1844152at2759"/>
<dbReference type="GO" id="GO:0016705">
    <property type="term" value="F:oxidoreductase activity, acting on paired donors, with incorporation or reduction of molecular oxygen"/>
    <property type="evidence" value="ECO:0007669"/>
    <property type="project" value="InterPro"/>
</dbReference>
<evidence type="ECO:0000256" key="6">
    <source>
        <dbReference type="ARBA" id="ARBA00023033"/>
    </source>
</evidence>
<organism evidence="10 11">
    <name type="scientific">Mycena indigotica</name>
    <dbReference type="NCBI Taxonomy" id="2126181"/>
    <lineage>
        <taxon>Eukaryota</taxon>
        <taxon>Fungi</taxon>
        <taxon>Dikarya</taxon>
        <taxon>Basidiomycota</taxon>
        <taxon>Agaricomycotina</taxon>
        <taxon>Agaricomycetes</taxon>
        <taxon>Agaricomycetidae</taxon>
        <taxon>Agaricales</taxon>
        <taxon>Marasmiineae</taxon>
        <taxon>Mycenaceae</taxon>
        <taxon>Mycena</taxon>
    </lineage>
</organism>
<dbReference type="PANTHER" id="PTHR46206">
    <property type="entry name" value="CYTOCHROME P450"/>
    <property type="match status" value="1"/>
</dbReference>
<keyword evidence="11" id="KW-1185">Reference proteome</keyword>
<evidence type="ECO:0000256" key="1">
    <source>
        <dbReference type="ARBA" id="ARBA00001971"/>
    </source>
</evidence>
<comment type="cofactor">
    <cofactor evidence="1 7">
        <name>heme</name>
        <dbReference type="ChEBI" id="CHEBI:30413"/>
    </cofactor>
</comment>
<evidence type="ECO:0000256" key="9">
    <source>
        <dbReference type="SAM" id="MobiDB-lite"/>
    </source>
</evidence>
<evidence type="ECO:0000256" key="3">
    <source>
        <dbReference type="ARBA" id="ARBA00022723"/>
    </source>
</evidence>